<dbReference type="PANTHER" id="PTHR13050">
    <property type="entry name" value="USE1-LIKE PROTEIN"/>
    <property type="match status" value="1"/>
</dbReference>
<name>A0ABR4NXU5_9SACH</name>
<organism evidence="11 12">
    <name type="scientific">Nakaseomyces bracarensis</name>
    <dbReference type="NCBI Taxonomy" id="273131"/>
    <lineage>
        <taxon>Eukaryota</taxon>
        <taxon>Fungi</taxon>
        <taxon>Dikarya</taxon>
        <taxon>Ascomycota</taxon>
        <taxon>Saccharomycotina</taxon>
        <taxon>Saccharomycetes</taxon>
        <taxon>Saccharomycetales</taxon>
        <taxon>Saccharomycetaceae</taxon>
        <taxon>Nakaseomyces</taxon>
    </lineage>
</organism>
<proteinExistence type="inferred from homology"/>
<evidence type="ECO:0000256" key="3">
    <source>
        <dbReference type="ARBA" id="ARBA00022448"/>
    </source>
</evidence>
<dbReference type="Pfam" id="PF09753">
    <property type="entry name" value="Use1"/>
    <property type="match status" value="1"/>
</dbReference>
<feature type="transmembrane region" description="Helical" evidence="10">
    <location>
        <begin position="194"/>
        <end position="218"/>
    </location>
</feature>
<dbReference type="PANTHER" id="PTHR13050:SF7">
    <property type="entry name" value="VESICLE TRANSPORT PROTEIN USE1"/>
    <property type="match status" value="1"/>
</dbReference>
<dbReference type="EMBL" id="JBEVYD010000004">
    <property type="protein sequence ID" value="KAL3233720.1"/>
    <property type="molecule type" value="Genomic_DNA"/>
</dbReference>
<evidence type="ECO:0000256" key="1">
    <source>
        <dbReference type="ARBA" id="ARBA00004163"/>
    </source>
</evidence>
<comment type="caution">
    <text evidence="11">The sequence shown here is derived from an EMBL/GenBank/DDBJ whole genome shotgun (WGS) entry which is preliminary data.</text>
</comment>
<evidence type="ECO:0000256" key="6">
    <source>
        <dbReference type="ARBA" id="ARBA00022892"/>
    </source>
</evidence>
<evidence type="ECO:0000256" key="5">
    <source>
        <dbReference type="ARBA" id="ARBA00022824"/>
    </source>
</evidence>
<evidence type="ECO:0000256" key="9">
    <source>
        <dbReference type="ARBA" id="ARBA00023136"/>
    </source>
</evidence>
<reference evidence="11 12" key="1">
    <citation type="submission" date="2024-05" db="EMBL/GenBank/DDBJ databases">
        <title>Long read based assembly of the Candida bracarensis genome reveals expanded adhesin content.</title>
        <authorList>
            <person name="Marcet-Houben M."/>
            <person name="Ksiezopolska E."/>
            <person name="Gabaldon T."/>
        </authorList>
    </citation>
    <scope>NUCLEOTIDE SEQUENCE [LARGE SCALE GENOMIC DNA]</scope>
    <source>
        <strain evidence="11 12">CBM6</strain>
    </source>
</reference>
<sequence>MTDTLIDFLVSSKESRNIECRRQHAVVAGQTETYEAEYSAAAYEYDTKCHRLLKEMENEYKKYEAGLKTRRYSQDFDSAQEAEAIMDSANKEEESTSELRKRLLGRLHEDEGESGAHVSVEKQIQDHENIQQTLYEDMSKLVGSLKQGAVAFQEALEEDEKVLGAAEKGIQVASRGLVDISGKLKSYDKSKLGYIFYILTFFFMIIGLCITFIIIKLFPAL</sequence>
<dbReference type="CDD" id="cd15860">
    <property type="entry name" value="SNARE_USE1"/>
    <property type="match status" value="1"/>
</dbReference>
<evidence type="ECO:0000313" key="12">
    <source>
        <dbReference type="Proteomes" id="UP001623330"/>
    </source>
</evidence>
<evidence type="ECO:0000256" key="2">
    <source>
        <dbReference type="ARBA" id="ARBA00007891"/>
    </source>
</evidence>
<comment type="similarity">
    <text evidence="2">Belongs to the USE1 family.</text>
</comment>
<accession>A0ABR4NXU5</accession>
<keyword evidence="7" id="KW-0653">Protein transport</keyword>
<keyword evidence="5" id="KW-0256">Endoplasmic reticulum</keyword>
<keyword evidence="4 10" id="KW-0812">Transmembrane</keyword>
<evidence type="ECO:0000256" key="8">
    <source>
        <dbReference type="ARBA" id="ARBA00022989"/>
    </source>
</evidence>
<protein>
    <submittedName>
        <fullName evidence="11">Protein transport protein USE1</fullName>
    </submittedName>
</protein>
<gene>
    <name evidence="11" type="ORF">RNJ44_03760</name>
</gene>
<keyword evidence="6" id="KW-0931">ER-Golgi transport</keyword>
<dbReference type="InterPro" id="IPR019150">
    <property type="entry name" value="Vesicle_transport_protein_Use1"/>
</dbReference>
<evidence type="ECO:0000256" key="4">
    <source>
        <dbReference type="ARBA" id="ARBA00022692"/>
    </source>
</evidence>
<keyword evidence="9 10" id="KW-0472">Membrane</keyword>
<keyword evidence="8 10" id="KW-1133">Transmembrane helix</keyword>
<dbReference type="Proteomes" id="UP001623330">
    <property type="component" value="Unassembled WGS sequence"/>
</dbReference>
<evidence type="ECO:0000313" key="11">
    <source>
        <dbReference type="EMBL" id="KAL3233720.1"/>
    </source>
</evidence>
<comment type="subcellular location">
    <subcellularLocation>
        <location evidence="1">Endoplasmic reticulum membrane</location>
        <topology evidence="1">Single-pass type IV membrane protein</topology>
    </subcellularLocation>
</comment>
<evidence type="ECO:0000256" key="10">
    <source>
        <dbReference type="SAM" id="Phobius"/>
    </source>
</evidence>
<keyword evidence="3" id="KW-0813">Transport</keyword>
<evidence type="ECO:0000256" key="7">
    <source>
        <dbReference type="ARBA" id="ARBA00022927"/>
    </source>
</evidence>
<keyword evidence="12" id="KW-1185">Reference proteome</keyword>